<accession>A0A379CK95</accession>
<dbReference type="GO" id="GO:0050002">
    <property type="term" value="F:D-proline reductase activity"/>
    <property type="evidence" value="ECO:0007669"/>
    <property type="project" value="UniProtKB-EC"/>
</dbReference>
<evidence type="ECO:0000256" key="1">
    <source>
        <dbReference type="ARBA" id="ARBA00023002"/>
    </source>
</evidence>
<organism evidence="2 3">
    <name type="scientific">Peptostreptococcus anaerobius</name>
    <dbReference type="NCBI Taxonomy" id="1261"/>
    <lineage>
        <taxon>Bacteria</taxon>
        <taxon>Bacillati</taxon>
        <taxon>Bacillota</taxon>
        <taxon>Clostridia</taxon>
        <taxon>Peptostreptococcales</taxon>
        <taxon>Peptostreptococcaceae</taxon>
        <taxon>Peptostreptococcus</taxon>
    </lineage>
</organism>
<dbReference type="EMBL" id="UGTB01000004">
    <property type="protein sequence ID" value="SUB61987.1"/>
    <property type="molecule type" value="Genomic_DNA"/>
</dbReference>
<gene>
    <name evidence="2" type="primary">prdA_5</name>
    <name evidence="2" type="ORF">NCTC11460_01982</name>
</gene>
<dbReference type="InterPro" id="IPR015417">
    <property type="entry name" value="Gly_reductase_pB_sua/b"/>
</dbReference>
<reference evidence="2 3" key="1">
    <citation type="submission" date="2018-06" db="EMBL/GenBank/DDBJ databases">
        <authorList>
            <consortium name="Pathogen Informatics"/>
            <person name="Doyle S."/>
        </authorList>
    </citation>
    <scope>NUCLEOTIDE SEQUENCE [LARGE SCALE GENOMIC DNA]</scope>
    <source>
        <strain evidence="2 3">NCTC11460</strain>
    </source>
</reference>
<evidence type="ECO:0000313" key="3">
    <source>
        <dbReference type="Proteomes" id="UP000255101"/>
    </source>
</evidence>
<dbReference type="EC" id="1.21.4.1" evidence="2"/>
<dbReference type="AlphaFoldDB" id="A0A379CK95"/>
<evidence type="ECO:0000313" key="2">
    <source>
        <dbReference type="EMBL" id="SUB61987.1"/>
    </source>
</evidence>
<dbReference type="Pfam" id="PF09338">
    <property type="entry name" value="Gly_reductase"/>
    <property type="match status" value="2"/>
</dbReference>
<keyword evidence="1 2" id="KW-0560">Oxidoreductase</keyword>
<proteinExistence type="predicted"/>
<sequence>MGLGPSIKMTTLHHFDCPLTRALREDKDLEFCGIVVDGVSEVFDDKVYTAKRSADLAQAMRADAAIVAIDGWGNHHVDFVNVIEQLGLKDIPSVALSFVGLQGRLVCSNEYVDCLIDFNKGESGYENCVVGYNNLTYLDAKKAVAILKSKLRKVGKPVDNTRNLDEEKVLKRLTVKEYPVKNVEFGDKTEISRGTLTIDRNLKNKYKDKLIKDVNISIVSPGEYDFFVNSNLDFSPIAVKERGELGQGITRLLKGVTTMLTGVEDKSGFQPSNIGSSEGLLRDQVTFDREGTPSSQDYLLHIDFLFEEGQGRTAEGLMAAHRIGDMIVNDIRSKIKDIDDMPYERKEYYDLYKPGKRKVVLIKIVSGLGNMYDTSMFPFEPGGFLGSRNMMNSQNVPYVISPNQCKDGAIHSLL</sequence>
<name>A0A379CK95_9FIRM</name>
<dbReference type="Proteomes" id="UP000255101">
    <property type="component" value="Unassembled WGS sequence"/>
</dbReference>
<protein>
    <submittedName>
        <fullName evidence="2">D-proline reductase proprotein prdA</fullName>
        <ecNumber evidence="2">1.21.4.1</ecNumber>
    </submittedName>
</protein>